<evidence type="ECO:0000313" key="3">
    <source>
        <dbReference type="EMBL" id="WNM18099.1"/>
    </source>
</evidence>
<evidence type="ECO:0000313" key="4">
    <source>
        <dbReference type="EMBL" id="WNM22151.1"/>
    </source>
</evidence>
<evidence type="ECO:0000256" key="1">
    <source>
        <dbReference type="SAM" id="Coils"/>
    </source>
</evidence>
<keyword evidence="2" id="KW-0812">Transmembrane</keyword>
<dbReference type="KEGG" id="fcj:RN605_02045"/>
<proteinExistence type="predicted"/>
<feature type="coiled-coil region" evidence="1">
    <location>
        <begin position="177"/>
        <end position="215"/>
    </location>
</feature>
<keyword evidence="1" id="KW-0175">Coiled coil</keyword>
<accession>A0AA96ETS1</accession>
<protein>
    <submittedName>
        <fullName evidence="4">Uncharacterized protein</fullName>
    </submittedName>
</protein>
<keyword evidence="2" id="KW-1133">Transmembrane helix</keyword>
<accession>A0AA96F5S9</accession>
<keyword evidence="2" id="KW-0472">Membrane</keyword>
<evidence type="ECO:0000313" key="5">
    <source>
        <dbReference type="Proteomes" id="UP001304515"/>
    </source>
</evidence>
<sequence length="476" mass="55170">MKNFEYLDSEREKLWERVVALELELNKKTSDYEKEAKQASKKASEFKNRSYEAKELAVTNSNLIQTKADEAKHLLTNIKTVKTKSEDILKKIEDFDKDLDLRSANISSTVETLEENFEKNEELIEKLETLNSHFEEGDETAGKIETLYKSIQVRKREIDNTHRDIFGYTEIQKDENDKEVEVKIEGLKEQLDETYDELVDSLDKLEKDIAKTQTDTQNNYSNFIIEKEEHYKKTHDEWNKEYDSVLDKITKLLPNALTTGLSYAYSEKKTNELEESKDYAKTFRWAVFGLTLVSLIPFGLSVFFIYQDKPFLDVINYSPRLVLAIVPLYIPILWIAYSSNKKLNLSKRLIEEYTHKEVLSKTFEGLSRQIDSIDDTDISTDLKIKLLYNILSVSSENPGKLISDYNKSDHPLMDALEKSASLSDAVEKLENIPGLSKLTKILDRKSKKIIQEQAEKVDKTLGEVTEELFDDEIEKI</sequence>
<evidence type="ECO:0000256" key="2">
    <source>
        <dbReference type="SAM" id="Phobius"/>
    </source>
</evidence>
<organism evidence="4 5">
    <name type="scientific">Flavobacterium capsici</name>
    <dbReference type="NCBI Taxonomy" id="3075618"/>
    <lineage>
        <taxon>Bacteria</taxon>
        <taxon>Pseudomonadati</taxon>
        <taxon>Bacteroidota</taxon>
        <taxon>Flavobacteriia</taxon>
        <taxon>Flavobacteriales</taxon>
        <taxon>Flavobacteriaceae</taxon>
        <taxon>Flavobacterium</taxon>
    </lineage>
</organism>
<dbReference type="Proteomes" id="UP001304515">
    <property type="component" value="Chromosome"/>
</dbReference>
<dbReference type="EMBL" id="CP134890">
    <property type="protein sequence ID" value="WNM22151.1"/>
    <property type="molecule type" value="Genomic_DNA"/>
</dbReference>
<name>A0AA96F5S9_9FLAO</name>
<reference evidence="4 5" key="1">
    <citation type="submission" date="2023-09" db="EMBL/GenBank/DDBJ databases">
        <title>Flavobacterium sp. a novel bacteria isolate from Pepper rhizosphere.</title>
        <authorList>
            <person name="Peng Y."/>
            <person name="Lee J."/>
        </authorList>
    </citation>
    <scope>NUCLEOTIDE SEQUENCE [LARGE SCALE GENOMIC DNA]</scope>
    <source>
        <strain evidence="3">PMR2A8</strain>
        <strain evidence="4 5">PMTSA4</strain>
    </source>
</reference>
<keyword evidence="5" id="KW-1185">Reference proteome</keyword>
<dbReference type="RefSeq" id="WP_313321749.1">
    <property type="nucleotide sequence ID" value="NZ_CP134878.1"/>
</dbReference>
<feature type="transmembrane region" description="Helical" evidence="2">
    <location>
        <begin position="285"/>
        <end position="306"/>
    </location>
</feature>
<gene>
    <name evidence="4" type="ORF">RN605_02045</name>
    <name evidence="3" type="ORF">RN608_08745</name>
</gene>
<dbReference type="EMBL" id="CP134878">
    <property type="protein sequence ID" value="WNM18099.1"/>
    <property type="molecule type" value="Genomic_DNA"/>
</dbReference>
<feature type="transmembrane region" description="Helical" evidence="2">
    <location>
        <begin position="318"/>
        <end position="337"/>
    </location>
</feature>
<dbReference type="AlphaFoldDB" id="A0AA96F5S9"/>